<reference evidence="1" key="1">
    <citation type="submission" date="2022-03" db="EMBL/GenBank/DDBJ databases">
        <title>Genome Identification and Characterization of new species Bdellovibrio reynosense LBG001 sp. nov. from a Mexico soil sample.</title>
        <authorList>
            <person name="Camilli A."/>
            <person name="Ajao Y."/>
            <person name="Guo X."/>
        </authorList>
    </citation>
    <scope>NUCLEOTIDE SEQUENCE</scope>
    <source>
        <strain evidence="1">LBG001</strain>
    </source>
</reference>
<sequence length="87" mass="9267">MCFVFILSGILAGCSLEASIVSLEETVAPLIAAKGKATISPSNQIQAQDQSGQYRVEGVVGEITSSEQAQSQDGAYRAELNIRYQVM</sequence>
<dbReference type="EMBL" id="CP093442">
    <property type="protein sequence ID" value="UOF02548.1"/>
    <property type="molecule type" value="Genomic_DNA"/>
</dbReference>
<accession>A0ABY4CG65</accession>
<dbReference type="RefSeq" id="WP_243540173.1">
    <property type="nucleotide sequence ID" value="NZ_CP093442.1"/>
</dbReference>
<evidence type="ECO:0008006" key="3">
    <source>
        <dbReference type="Google" id="ProtNLM"/>
    </source>
</evidence>
<organism evidence="1 2">
    <name type="scientific">Bdellovibrio reynosensis</name>
    <dbReference type="NCBI Taxonomy" id="2835041"/>
    <lineage>
        <taxon>Bacteria</taxon>
        <taxon>Pseudomonadati</taxon>
        <taxon>Bdellovibrionota</taxon>
        <taxon>Bdellovibrionia</taxon>
        <taxon>Bdellovibrionales</taxon>
        <taxon>Pseudobdellovibrionaceae</taxon>
        <taxon>Bdellovibrio</taxon>
    </lineage>
</organism>
<keyword evidence="2" id="KW-1185">Reference proteome</keyword>
<proteinExistence type="predicted"/>
<evidence type="ECO:0000313" key="2">
    <source>
        <dbReference type="Proteomes" id="UP000830116"/>
    </source>
</evidence>
<protein>
    <recommendedName>
        <fullName evidence="3">Lipoprotein</fullName>
    </recommendedName>
</protein>
<evidence type="ECO:0000313" key="1">
    <source>
        <dbReference type="EMBL" id="UOF02548.1"/>
    </source>
</evidence>
<dbReference type="Proteomes" id="UP000830116">
    <property type="component" value="Chromosome"/>
</dbReference>
<gene>
    <name evidence="1" type="ORF">MNR06_06230</name>
</gene>
<name>A0ABY4CG65_9BACT</name>